<evidence type="ECO:0000256" key="4">
    <source>
        <dbReference type="ARBA" id="ARBA00023172"/>
    </source>
</evidence>
<organism evidence="6 7">
    <name type="scientific">Pseudosulfitobacter pseudonitzschiae</name>
    <dbReference type="NCBI Taxonomy" id="1402135"/>
    <lineage>
        <taxon>Bacteria</taxon>
        <taxon>Pseudomonadati</taxon>
        <taxon>Pseudomonadota</taxon>
        <taxon>Alphaproteobacteria</taxon>
        <taxon>Rhodobacterales</taxon>
        <taxon>Roseobacteraceae</taxon>
        <taxon>Pseudosulfitobacter</taxon>
    </lineage>
</organism>
<dbReference type="Gene3D" id="1.10.443.10">
    <property type="entry name" value="Intergrase catalytic core"/>
    <property type="match status" value="1"/>
</dbReference>
<accession>A0A073IV03</accession>
<evidence type="ECO:0000313" key="7">
    <source>
        <dbReference type="Proteomes" id="UP000027746"/>
    </source>
</evidence>
<dbReference type="PROSITE" id="PS51898">
    <property type="entry name" value="TYR_RECOMBINASE"/>
    <property type="match status" value="1"/>
</dbReference>
<reference evidence="6 7" key="1">
    <citation type="submission" date="2014-01" db="EMBL/GenBank/DDBJ databases">
        <title>Sulfitobacter sp. H3 (MCCC 1A00686) Genome Sequencing.</title>
        <authorList>
            <person name="Lai Q."/>
            <person name="Hong Z."/>
        </authorList>
    </citation>
    <scope>NUCLEOTIDE SEQUENCE [LARGE SCALE GENOMIC DNA]</scope>
    <source>
        <strain evidence="6 7">H3</strain>
    </source>
</reference>
<dbReference type="GeneID" id="68868306"/>
<dbReference type="EMBL" id="JAMD01000017">
    <property type="protein sequence ID" value="KEJ94163.1"/>
    <property type="molecule type" value="Genomic_DNA"/>
</dbReference>
<evidence type="ECO:0000256" key="2">
    <source>
        <dbReference type="ARBA" id="ARBA00022908"/>
    </source>
</evidence>
<sequence>MAQALTDAFLRKVKPPTEGRDEYSDTLRQGLRLRVLPSGRRTWMYEKRIRGGAKRKHTLGTYPGMSIKEARDVALELQLEAERGIDRILDAQEAEKQRTRALAAQKTVREVLQIHDEVHCSNLKSRTERMRSLNEVLAPYMDERLEDLDRSVLQSIVDKKAGSGAPVQANRVAAYLSKFSKFAWQRGYQTSHIGQGLEKPTKEVPRDRVLSLKEMQQIQRVSFEMGPLWGPLLRLLIATAQRRHQIGNLKWREIDFDAQQINFGAGRTKNNEWNHFVHIPSFCIYELRSMKDAAKARWGAEGLNDRYIFTTTGNTPPSGYSKFKERLDEALGSDMEHWTFHDLRTGFATVMCEAGADEIIVDRIMNHAAVSSAPSAVARIYNRAKNSDVRRKVIDDWHEMLTEVPPSSGAEVVGIHQRSDGIPAPVSLSKTS</sequence>
<evidence type="ECO:0000313" key="6">
    <source>
        <dbReference type="EMBL" id="KEJ94163.1"/>
    </source>
</evidence>
<protein>
    <recommendedName>
        <fullName evidence="5">Tyr recombinase domain-containing protein</fullName>
    </recommendedName>
</protein>
<dbReference type="InterPro" id="IPR038488">
    <property type="entry name" value="Integrase_DNA-bd_sf"/>
</dbReference>
<dbReference type="GO" id="GO:0006310">
    <property type="term" value="P:DNA recombination"/>
    <property type="evidence" value="ECO:0007669"/>
    <property type="project" value="UniProtKB-KW"/>
</dbReference>
<dbReference type="GO" id="GO:0003677">
    <property type="term" value="F:DNA binding"/>
    <property type="evidence" value="ECO:0007669"/>
    <property type="project" value="UniProtKB-KW"/>
</dbReference>
<keyword evidence="7" id="KW-1185">Reference proteome</keyword>
<dbReference type="InterPro" id="IPR050808">
    <property type="entry name" value="Phage_Integrase"/>
</dbReference>
<dbReference type="InterPro" id="IPR013762">
    <property type="entry name" value="Integrase-like_cat_sf"/>
</dbReference>
<keyword evidence="4" id="KW-0233">DNA recombination</keyword>
<comment type="caution">
    <text evidence="6">The sequence shown here is derived from an EMBL/GenBank/DDBJ whole genome shotgun (WGS) entry which is preliminary data.</text>
</comment>
<keyword evidence="3" id="KW-0238">DNA-binding</keyword>
<dbReference type="Pfam" id="PF13356">
    <property type="entry name" value="Arm-DNA-bind_3"/>
    <property type="match status" value="1"/>
</dbReference>
<dbReference type="SUPFAM" id="SSF56349">
    <property type="entry name" value="DNA breaking-rejoining enzymes"/>
    <property type="match status" value="1"/>
</dbReference>
<dbReference type="OrthoDB" id="7615137at2"/>
<dbReference type="Gene3D" id="3.30.160.390">
    <property type="entry name" value="Integrase, DNA-binding domain"/>
    <property type="match status" value="1"/>
</dbReference>
<evidence type="ECO:0000259" key="5">
    <source>
        <dbReference type="PROSITE" id="PS51898"/>
    </source>
</evidence>
<feature type="domain" description="Tyr recombinase" evidence="5">
    <location>
        <begin position="205"/>
        <end position="395"/>
    </location>
</feature>
<proteinExistence type="inferred from homology"/>
<evidence type="ECO:0000256" key="1">
    <source>
        <dbReference type="ARBA" id="ARBA00008857"/>
    </source>
</evidence>
<dbReference type="InterPro" id="IPR010998">
    <property type="entry name" value="Integrase_recombinase_N"/>
</dbReference>
<dbReference type="GO" id="GO:0015074">
    <property type="term" value="P:DNA integration"/>
    <property type="evidence" value="ECO:0007669"/>
    <property type="project" value="UniProtKB-KW"/>
</dbReference>
<dbReference type="InterPro" id="IPR002104">
    <property type="entry name" value="Integrase_catalytic"/>
</dbReference>
<dbReference type="InterPro" id="IPR025166">
    <property type="entry name" value="Integrase_DNA_bind_dom"/>
</dbReference>
<dbReference type="AlphaFoldDB" id="A0A073IV03"/>
<dbReference type="PANTHER" id="PTHR30629:SF2">
    <property type="entry name" value="PROPHAGE INTEGRASE INTS-RELATED"/>
    <property type="match status" value="1"/>
</dbReference>
<dbReference type="Gene3D" id="1.10.150.130">
    <property type="match status" value="1"/>
</dbReference>
<keyword evidence="2" id="KW-0229">DNA integration</keyword>
<dbReference type="PANTHER" id="PTHR30629">
    <property type="entry name" value="PROPHAGE INTEGRASE"/>
    <property type="match status" value="1"/>
</dbReference>
<evidence type="ECO:0000256" key="3">
    <source>
        <dbReference type="ARBA" id="ARBA00023125"/>
    </source>
</evidence>
<dbReference type="RefSeq" id="WP_037930462.1">
    <property type="nucleotide sequence ID" value="NZ_CP054599.1"/>
</dbReference>
<dbReference type="Pfam" id="PF00589">
    <property type="entry name" value="Phage_integrase"/>
    <property type="match status" value="1"/>
</dbReference>
<gene>
    <name evidence="6" type="ORF">SUH3_07890</name>
</gene>
<name>A0A073IV03_9RHOB</name>
<dbReference type="InterPro" id="IPR011010">
    <property type="entry name" value="DNA_brk_join_enz"/>
</dbReference>
<dbReference type="Proteomes" id="UP000027746">
    <property type="component" value="Unassembled WGS sequence"/>
</dbReference>
<comment type="similarity">
    <text evidence="1">Belongs to the 'phage' integrase family.</text>
</comment>